<protein>
    <submittedName>
        <fullName evidence="1">Copia protein</fullName>
    </submittedName>
</protein>
<dbReference type="PANTHER" id="PTHR11439:SF503">
    <property type="entry name" value="CYSTEINE-RICH RLK (RECEPTOR-LIKE PROTEIN KINASE) 8"/>
    <property type="match status" value="1"/>
</dbReference>
<dbReference type="Gramene" id="C.cajan_45071.t">
    <property type="protein sequence ID" value="C.cajan_45071.t.cds1"/>
    <property type="gene ID" value="C.cajan_45071"/>
</dbReference>
<reference evidence="1" key="1">
    <citation type="journal article" date="2012" name="Nat. Biotechnol.">
        <title>Draft genome sequence of pigeonpea (Cajanus cajan), an orphan legume crop of resource-poor farmers.</title>
        <authorList>
            <person name="Varshney R.K."/>
            <person name="Chen W."/>
            <person name="Li Y."/>
            <person name="Bharti A.K."/>
            <person name="Saxena R.K."/>
            <person name="Schlueter J.A."/>
            <person name="Donoghue M.T."/>
            <person name="Azam S."/>
            <person name="Fan G."/>
            <person name="Whaley A.M."/>
            <person name="Farmer A.D."/>
            <person name="Sheridan J."/>
            <person name="Iwata A."/>
            <person name="Tuteja R."/>
            <person name="Penmetsa R.V."/>
            <person name="Wu W."/>
            <person name="Upadhyaya H.D."/>
            <person name="Yang S.P."/>
            <person name="Shah T."/>
            <person name="Saxena K.B."/>
            <person name="Michael T."/>
            <person name="McCombie W.R."/>
            <person name="Yang B."/>
            <person name="Zhang G."/>
            <person name="Yang H."/>
            <person name="Wang J."/>
            <person name="Spillane C."/>
            <person name="Cook D.R."/>
            <person name="May G.D."/>
            <person name="Xu X."/>
            <person name="Jackson S.A."/>
        </authorList>
    </citation>
    <scope>NUCLEOTIDE SEQUENCE [LARGE SCALE GENOMIC DNA]</scope>
</reference>
<organism evidence="1 2">
    <name type="scientific">Cajanus cajan</name>
    <name type="common">Pigeon pea</name>
    <name type="synonym">Cajanus indicus</name>
    <dbReference type="NCBI Taxonomy" id="3821"/>
    <lineage>
        <taxon>Eukaryota</taxon>
        <taxon>Viridiplantae</taxon>
        <taxon>Streptophyta</taxon>
        <taxon>Embryophyta</taxon>
        <taxon>Tracheophyta</taxon>
        <taxon>Spermatophyta</taxon>
        <taxon>Magnoliopsida</taxon>
        <taxon>eudicotyledons</taxon>
        <taxon>Gunneridae</taxon>
        <taxon>Pentapetalae</taxon>
        <taxon>rosids</taxon>
        <taxon>fabids</taxon>
        <taxon>Fabales</taxon>
        <taxon>Fabaceae</taxon>
        <taxon>Papilionoideae</taxon>
        <taxon>50 kb inversion clade</taxon>
        <taxon>NPAAA clade</taxon>
        <taxon>indigoferoid/millettioid clade</taxon>
        <taxon>Phaseoleae</taxon>
        <taxon>Cajanus</taxon>
    </lineage>
</organism>
<dbReference type="OMA" id="MNCASEI"/>
<accession>A0A151QMD7</accession>
<sequence>MNQNEKFSKDDGADKVDEHHYRSLIGCLMYLTATRPDIMFAVSILSRFMHCASEVHLQAAKRIVRYVKGTVEYGIKYSHSQIFQFHGFSDSDWGGSVDDMKSTTGYCFSFGSGVFSWCSSKQDIVAQSTAEAEYVAANATANQAIWIRNILGDLHMEQNKPTQIFVDNQAAISISHNPVPKVKSV</sequence>
<dbReference type="PANTHER" id="PTHR11439">
    <property type="entry name" value="GAG-POL-RELATED RETROTRANSPOSON"/>
    <property type="match status" value="1"/>
</dbReference>
<dbReference type="AlphaFoldDB" id="A0A151QMD7"/>
<evidence type="ECO:0000313" key="1">
    <source>
        <dbReference type="EMBL" id="KYP31422.1"/>
    </source>
</evidence>
<dbReference type="InterPro" id="IPR043502">
    <property type="entry name" value="DNA/RNA_pol_sf"/>
</dbReference>
<evidence type="ECO:0000313" key="2">
    <source>
        <dbReference type="Proteomes" id="UP000075243"/>
    </source>
</evidence>
<name>A0A151QMD7_CAJCA</name>
<proteinExistence type="predicted"/>
<dbReference type="CDD" id="cd09272">
    <property type="entry name" value="RNase_HI_RT_Ty1"/>
    <property type="match status" value="1"/>
</dbReference>
<gene>
    <name evidence="1" type="ORF">KK1_048278</name>
</gene>
<dbReference type="Proteomes" id="UP000075243">
    <property type="component" value="Unassembled WGS sequence"/>
</dbReference>
<dbReference type="EMBL" id="KQ486014">
    <property type="protein sequence ID" value="KYP31422.1"/>
    <property type="molecule type" value="Genomic_DNA"/>
</dbReference>
<keyword evidence="2" id="KW-1185">Reference proteome</keyword>
<dbReference type="SUPFAM" id="SSF56672">
    <property type="entry name" value="DNA/RNA polymerases"/>
    <property type="match status" value="1"/>
</dbReference>